<keyword evidence="2" id="KW-1185">Reference proteome</keyword>
<gene>
    <name evidence="1" type="ORF">DAT39_010168</name>
</gene>
<organism evidence="1 2">
    <name type="scientific">Clarias magur</name>
    <name type="common">Asian catfish</name>
    <name type="synonym">Macropteronotus magur</name>
    <dbReference type="NCBI Taxonomy" id="1594786"/>
    <lineage>
        <taxon>Eukaryota</taxon>
        <taxon>Metazoa</taxon>
        <taxon>Chordata</taxon>
        <taxon>Craniata</taxon>
        <taxon>Vertebrata</taxon>
        <taxon>Euteleostomi</taxon>
        <taxon>Actinopterygii</taxon>
        <taxon>Neopterygii</taxon>
        <taxon>Teleostei</taxon>
        <taxon>Ostariophysi</taxon>
        <taxon>Siluriformes</taxon>
        <taxon>Clariidae</taxon>
        <taxon>Clarias</taxon>
    </lineage>
</organism>
<evidence type="ECO:0000313" key="1">
    <source>
        <dbReference type="EMBL" id="KAF5900128.1"/>
    </source>
</evidence>
<comment type="caution">
    <text evidence="1">The sequence shown here is derived from an EMBL/GenBank/DDBJ whole genome shotgun (WGS) entry which is preliminary data.</text>
</comment>
<dbReference type="AlphaFoldDB" id="A0A8J4U4Y4"/>
<name>A0A8J4U4Y4_CLAMG</name>
<dbReference type="EMBL" id="QNUK01000145">
    <property type="protein sequence ID" value="KAF5900128.1"/>
    <property type="molecule type" value="Genomic_DNA"/>
</dbReference>
<reference evidence="1" key="1">
    <citation type="submission" date="2020-07" db="EMBL/GenBank/DDBJ databases">
        <title>Clarias magur genome sequencing, assembly and annotation.</title>
        <authorList>
            <person name="Kushwaha B."/>
            <person name="Kumar R."/>
            <person name="Das P."/>
            <person name="Joshi C.G."/>
            <person name="Kumar D."/>
            <person name="Nagpure N.S."/>
            <person name="Pandey M."/>
            <person name="Agarwal S."/>
            <person name="Srivastava S."/>
            <person name="Singh M."/>
            <person name="Sahoo L."/>
            <person name="Jayasankar P."/>
            <person name="Meher P.K."/>
            <person name="Koringa P.G."/>
            <person name="Iquebal M.A."/>
            <person name="Das S.P."/>
            <person name="Bit A."/>
            <person name="Patnaik S."/>
            <person name="Patel N."/>
            <person name="Shah T.M."/>
            <person name="Hinsu A."/>
            <person name="Jena J.K."/>
        </authorList>
    </citation>
    <scope>NUCLEOTIDE SEQUENCE</scope>
    <source>
        <strain evidence="1">CIFAMagur01</strain>
        <tissue evidence="1">Testis</tissue>
    </source>
</reference>
<protein>
    <submittedName>
        <fullName evidence="1">Uncharacterized protein</fullName>
    </submittedName>
</protein>
<evidence type="ECO:0000313" key="2">
    <source>
        <dbReference type="Proteomes" id="UP000727407"/>
    </source>
</evidence>
<accession>A0A8J4U4Y4</accession>
<proteinExistence type="predicted"/>
<sequence length="64" mass="6840">MDLRKDEQEVTGGAVELALLVVDRGNAPLCLVMRSLALLPLDGSISVGALRRLPVTLTFSAVFM</sequence>
<dbReference type="Proteomes" id="UP000727407">
    <property type="component" value="Unassembled WGS sequence"/>
</dbReference>